<keyword evidence="5 11" id="KW-0645">Protease</keyword>
<organism evidence="13 14">
    <name type="scientific">Ancylostoma ceylanicum</name>
    <dbReference type="NCBI Taxonomy" id="53326"/>
    <lineage>
        <taxon>Eukaryota</taxon>
        <taxon>Metazoa</taxon>
        <taxon>Ecdysozoa</taxon>
        <taxon>Nematoda</taxon>
        <taxon>Chromadorea</taxon>
        <taxon>Rhabditida</taxon>
        <taxon>Rhabditina</taxon>
        <taxon>Rhabditomorpha</taxon>
        <taxon>Strongyloidea</taxon>
        <taxon>Ancylostomatidae</taxon>
        <taxon>Ancylostomatinae</taxon>
        <taxon>Ancylostoma</taxon>
    </lineage>
</organism>
<evidence type="ECO:0000256" key="8">
    <source>
        <dbReference type="ARBA" id="ARBA00022927"/>
    </source>
</evidence>
<dbReference type="Proteomes" id="UP000024635">
    <property type="component" value="Unassembled WGS sequence"/>
</dbReference>
<comment type="subcellular location">
    <subcellularLocation>
        <location evidence="1 11">Cytoplasm</location>
    </subcellularLocation>
</comment>
<evidence type="ECO:0000256" key="1">
    <source>
        <dbReference type="ARBA" id="ARBA00004496"/>
    </source>
</evidence>
<keyword evidence="4 11" id="KW-0963">Cytoplasm</keyword>
<evidence type="ECO:0000256" key="3">
    <source>
        <dbReference type="ARBA" id="ARBA00022448"/>
    </source>
</evidence>
<comment type="similarity">
    <text evidence="2 11">Belongs to the peptidase C54 family.</text>
</comment>
<evidence type="ECO:0000256" key="11">
    <source>
        <dbReference type="RuleBase" id="RU363115"/>
    </source>
</evidence>
<comment type="caution">
    <text evidence="13">The sequence shown here is derived from an EMBL/GenBank/DDBJ whole genome shotgun (WGS) entry which is preliminary data.</text>
</comment>
<evidence type="ECO:0000256" key="10">
    <source>
        <dbReference type="ARBA" id="ARBA00029362"/>
    </source>
</evidence>
<dbReference type="Pfam" id="PF03416">
    <property type="entry name" value="Peptidase_C54"/>
    <property type="match status" value="1"/>
</dbReference>
<keyword evidence="3" id="KW-0813">Transport</keyword>
<dbReference type="EMBL" id="JARK01001351">
    <property type="protein sequence ID" value="EYC23486.1"/>
    <property type="molecule type" value="Genomic_DNA"/>
</dbReference>
<dbReference type="GO" id="GO:0000423">
    <property type="term" value="P:mitophagy"/>
    <property type="evidence" value="ECO:0007669"/>
    <property type="project" value="TreeGrafter"/>
</dbReference>
<dbReference type="GO" id="GO:0019786">
    <property type="term" value="F:protein-phosphatidylethanolamide deconjugating activity"/>
    <property type="evidence" value="ECO:0007669"/>
    <property type="project" value="InterPro"/>
</dbReference>
<keyword evidence="6 11" id="KW-0378">Hydrolase</keyword>
<evidence type="ECO:0000259" key="12">
    <source>
        <dbReference type="Pfam" id="PF03416"/>
    </source>
</evidence>
<evidence type="ECO:0000256" key="4">
    <source>
        <dbReference type="ARBA" id="ARBA00022490"/>
    </source>
</evidence>
<keyword evidence="14" id="KW-1185">Reference proteome</keyword>
<dbReference type="GO" id="GO:0015031">
    <property type="term" value="P:protein transport"/>
    <property type="evidence" value="ECO:0007669"/>
    <property type="project" value="UniProtKB-KW"/>
</dbReference>
<dbReference type="SUPFAM" id="SSF54001">
    <property type="entry name" value="Cysteine proteinases"/>
    <property type="match status" value="1"/>
</dbReference>
<feature type="domain" description="Peptidase C54 catalytic" evidence="12">
    <location>
        <begin position="123"/>
        <end position="442"/>
    </location>
</feature>
<reference evidence="14" key="1">
    <citation type="journal article" date="2015" name="Nat. Genet.">
        <title>The genome and transcriptome of the zoonotic hookworm Ancylostoma ceylanicum identify infection-specific gene families.</title>
        <authorList>
            <person name="Schwarz E.M."/>
            <person name="Hu Y."/>
            <person name="Antoshechkin I."/>
            <person name="Miller M.M."/>
            <person name="Sternberg P.W."/>
            <person name="Aroian R.V."/>
        </authorList>
    </citation>
    <scope>NUCLEOTIDE SEQUENCE</scope>
    <source>
        <strain evidence="14">HY135</strain>
    </source>
</reference>
<keyword evidence="9 11" id="KW-0072">Autophagy</keyword>
<dbReference type="GO" id="GO:0035973">
    <property type="term" value="P:aggrephagy"/>
    <property type="evidence" value="ECO:0007669"/>
    <property type="project" value="TreeGrafter"/>
</dbReference>
<keyword evidence="8 11" id="KW-0653">Protein transport</keyword>
<dbReference type="GO" id="GO:0004197">
    <property type="term" value="F:cysteine-type endopeptidase activity"/>
    <property type="evidence" value="ECO:0007669"/>
    <property type="project" value="TreeGrafter"/>
</dbReference>
<dbReference type="MEROPS" id="C54.008"/>
<dbReference type="GO" id="GO:0016485">
    <property type="term" value="P:protein processing"/>
    <property type="evidence" value="ECO:0007669"/>
    <property type="project" value="TreeGrafter"/>
</dbReference>
<proteinExistence type="inferred from homology"/>
<keyword evidence="7" id="KW-0788">Thiol protease</keyword>
<dbReference type="GO" id="GO:0034727">
    <property type="term" value="P:piecemeal microautophagy of the nucleus"/>
    <property type="evidence" value="ECO:0007669"/>
    <property type="project" value="TreeGrafter"/>
</dbReference>
<evidence type="ECO:0000256" key="7">
    <source>
        <dbReference type="ARBA" id="ARBA00022807"/>
    </source>
</evidence>
<evidence type="ECO:0000256" key="5">
    <source>
        <dbReference type="ARBA" id="ARBA00022670"/>
    </source>
</evidence>
<evidence type="ECO:0000256" key="6">
    <source>
        <dbReference type="ARBA" id="ARBA00022801"/>
    </source>
</evidence>
<dbReference type="PANTHER" id="PTHR22624">
    <property type="entry name" value="CYSTEINE PROTEASE ATG4"/>
    <property type="match status" value="1"/>
</dbReference>
<protein>
    <recommendedName>
        <fullName evidence="11">Cysteine protease</fullName>
        <ecNumber evidence="11">3.4.22.-</ecNumber>
    </recommendedName>
</protein>
<gene>
    <name evidence="13" type="primary">Acey_s0015.g2673</name>
    <name evidence="13" type="synonym">Acey-atg-4.1</name>
    <name evidence="13" type="ORF">Y032_0015g2673</name>
</gene>
<dbReference type="OrthoDB" id="2960936at2759"/>
<dbReference type="GO" id="GO:0000045">
    <property type="term" value="P:autophagosome assembly"/>
    <property type="evidence" value="ECO:0007669"/>
    <property type="project" value="TreeGrafter"/>
</dbReference>
<dbReference type="EC" id="3.4.22.-" evidence="11"/>
<name>A0A016V894_9BILA</name>
<dbReference type="GO" id="GO:0005737">
    <property type="term" value="C:cytoplasm"/>
    <property type="evidence" value="ECO:0007669"/>
    <property type="project" value="UniProtKB-SubCell"/>
</dbReference>
<sequence length="520" mass="59397">MNGRLCSYYSKETSDKTQLKRWTYRRSLVGPTAPRDQRPAGPPSRQTHCRKERTQKFNCFAGYENTIEFLCSIRCKKKGAEMVDTYLTFEPSFWELQDNTLLETDRPILLLGKKFDREAGIEPIKKYVTSRLWFTYRRNFAPIGGTGPETDQGWGCMLRCAQMLLGEVLLRRHIGRDYEWVEGAAPTGDYERILRMFLDEKTALYSIHQIAQMGVSEGKSVGEWFGPNTAAQVVKKLAVFDSWSNIAVHVALDNILVLSDVRTIATLAPPKDAIKLITEEKDVNESYMTLVNESTTSDDQKCEWRPLLLLVPLRLGLTTINRCYLPAIESFFKLESCVGIIGGRPNHALYFIGIAGDRLVYLDPHYCRPSIIEKYGNTRWLEDGFDSLESEDVPPSVPTRDEGLDDSTFHCKMLLHMGYDQVDPSLALAFFCESAEAFDKLSRDLQKDVFPSSKPALFEQLETRPKYWPPFEPYTGVKAKIEMKEFDDMCAPNYVIDDGFEVLEETEDQLTDLTDEVLES</sequence>
<evidence type="ECO:0000256" key="9">
    <source>
        <dbReference type="ARBA" id="ARBA00023006"/>
    </source>
</evidence>
<evidence type="ECO:0000313" key="14">
    <source>
        <dbReference type="Proteomes" id="UP000024635"/>
    </source>
</evidence>
<dbReference type="PANTHER" id="PTHR22624:SF49">
    <property type="entry name" value="CYSTEINE PROTEASE"/>
    <property type="match status" value="1"/>
</dbReference>
<accession>A0A016V894</accession>
<dbReference type="STRING" id="53326.A0A016V894"/>
<dbReference type="InterPro" id="IPR046792">
    <property type="entry name" value="Peptidase_C54_cat"/>
</dbReference>
<dbReference type="InterPro" id="IPR005078">
    <property type="entry name" value="Peptidase_C54"/>
</dbReference>
<comment type="catalytic activity">
    <reaction evidence="10">
        <text>[protein]-C-terminal L-amino acid-glycyl-phosphatidylethanolamide + H2O = [protein]-C-terminal L-amino acid-glycine + a 1,2-diacyl-sn-glycero-3-phosphoethanolamine</text>
        <dbReference type="Rhea" id="RHEA:67548"/>
        <dbReference type="Rhea" id="RHEA-COMP:17323"/>
        <dbReference type="Rhea" id="RHEA-COMP:17324"/>
        <dbReference type="ChEBI" id="CHEBI:15377"/>
        <dbReference type="ChEBI" id="CHEBI:64612"/>
        <dbReference type="ChEBI" id="CHEBI:172940"/>
        <dbReference type="ChEBI" id="CHEBI:172941"/>
    </reaction>
    <physiologicalReaction direction="left-to-right" evidence="10">
        <dbReference type="Rhea" id="RHEA:67549"/>
    </physiologicalReaction>
</comment>
<dbReference type="InterPro" id="IPR038765">
    <property type="entry name" value="Papain-like_cys_pep_sf"/>
</dbReference>
<dbReference type="AlphaFoldDB" id="A0A016V894"/>
<evidence type="ECO:0000313" key="13">
    <source>
        <dbReference type="EMBL" id="EYC23486.1"/>
    </source>
</evidence>
<evidence type="ECO:0000256" key="2">
    <source>
        <dbReference type="ARBA" id="ARBA00010958"/>
    </source>
</evidence>
<comment type="function">
    <text evidence="11">Cysteine protease that plays a key role in autophagy by mediating both proteolytic activation and delipidation of ATG8 family proteins.</text>
</comment>